<keyword evidence="2" id="KW-1185">Reference proteome</keyword>
<sequence>HSSKVKRMFEAADLPLDSRCLARQESIRPAYFQFVLDHKKQLADANEFFKSERHMQLLNRTAFYIPLAEVRDRACPNFFETKTVVGAAAYQQ</sequence>
<name>A0A813CND0_9DINO</name>
<dbReference type="Proteomes" id="UP000601435">
    <property type="component" value="Unassembled WGS sequence"/>
</dbReference>
<reference evidence="1" key="1">
    <citation type="submission" date="2021-02" db="EMBL/GenBank/DDBJ databases">
        <authorList>
            <person name="Dougan E. K."/>
            <person name="Rhodes N."/>
            <person name="Thang M."/>
            <person name="Chan C."/>
        </authorList>
    </citation>
    <scope>NUCLEOTIDE SEQUENCE</scope>
</reference>
<protein>
    <submittedName>
        <fullName evidence="1">Uncharacterized protein</fullName>
    </submittedName>
</protein>
<evidence type="ECO:0000313" key="1">
    <source>
        <dbReference type="EMBL" id="CAE7944384.1"/>
    </source>
</evidence>
<feature type="non-terminal residue" evidence="1">
    <location>
        <position position="92"/>
    </location>
</feature>
<evidence type="ECO:0000313" key="2">
    <source>
        <dbReference type="Proteomes" id="UP000601435"/>
    </source>
</evidence>
<proteinExistence type="predicted"/>
<accession>A0A813CND0</accession>
<dbReference type="AlphaFoldDB" id="A0A813CND0"/>
<comment type="caution">
    <text evidence="1">The sequence shown here is derived from an EMBL/GenBank/DDBJ whole genome shotgun (WGS) entry which is preliminary data.</text>
</comment>
<dbReference type="EMBL" id="CAJNJA010101641">
    <property type="protein sequence ID" value="CAE7944384.1"/>
    <property type="molecule type" value="Genomic_DNA"/>
</dbReference>
<gene>
    <name evidence="1" type="ORF">SNEC2469_LOCUS35329</name>
</gene>
<organism evidence="1 2">
    <name type="scientific">Symbiodinium necroappetens</name>
    <dbReference type="NCBI Taxonomy" id="1628268"/>
    <lineage>
        <taxon>Eukaryota</taxon>
        <taxon>Sar</taxon>
        <taxon>Alveolata</taxon>
        <taxon>Dinophyceae</taxon>
        <taxon>Suessiales</taxon>
        <taxon>Symbiodiniaceae</taxon>
        <taxon>Symbiodinium</taxon>
    </lineage>
</organism>